<dbReference type="InterPro" id="IPR005061">
    <property type="entry name" value="Ist1"/>
</dbReference>
<keyword evidence="4" id="KW-1185">Reference proteome</keyword>
<feature type="compositionally biased region" description="Polar residues" evidence="2">
    <location>
        <begin position="432"/>
        <end position="447"/>
    </location>
</feature>
<dbReference type="Proteomes" id="UP000594638">
    <property type="component" value="Unassembled WGS sequence"/>
</dbReference>
<dbReference type="EMBL" id="CACTIH010001825">
    <property type="protein sequence ID" value="CAA2964578.1"/>
    <property type="molecule type" value="Genomic_DNA"/>
</dbReference>
<comment type="caution">
    <text evidence="3">The sequence shown here is derived from an EMBL/GenBank/DDBJ whole genome shotgun (WGS) entry which is preliminary data.</text>
</comment>
<gene>
    <name evidence="3" type="ORF">OLEA9_A071733</name>
</gene>
<feature type="region of interest" description="Disordered" evidence="2">
    <location>
        <begin position="477"/>
        <end position="539"/>
    </location>
</feature>
<evidence type="ECO:0000313" key="4">
    <source>
        <dbReference type="Proteomes" id="UP000594638"/>
    </source>
</evidence>
<dbReference type="Pfam" id="PF03398">
    <property type="entry name" value="Ist1"/>
    <property type="match status" value="1"/>
</dbReference>
<sequence length="666" mass="74997">MLDGLLGRGFSSKCKSIIKATRTRIELVRRRAEAKQRFLKEDLAKLLSNGLDINAYGRTEEFIAGLSLLSCYDFIEESCEYVVKQLSKMQKLGECPEECREVVASLMFAAARFSDLPELRDLRDTFQERYGSSLECFVNQKFIEKLSTRSPTTEKRLQVLQDIASEFSIKWNCKGFEQRMTASALAQEWQFEQRMAAPALAQVTISERHIPKQSPLFLDDGNQTRNRREINVGKRNELNHVGGREKTSYYKQKSLVKGEDGTSSGGQGVLFHGRQGLLEDKRLDLNGKDDILLKGVSKSSPSPQNMVDNIVGGHIRHNDGVNTRKAGTLEASSCKKPDVSTSCTGFLGKTEDLIASPDHVNRKNLLNSTGKARLEETDRLKSCYNNLPPPPYIKSKDNSIVPLPPYTKPKEDKHEAIRRSKHGGSNFDGHFISSSPHNRIKSINSLGKSDEEPNHLDREGKSLGLVQIESYGNEKEADYYKDNAIPLQKQRSNRRKHQKSSSNHDSLGNVDNFSSAKRSSSSRRRDHSRKGLQILFDNEHDKNDEEEQVIDRLLIHYSKKPSSYDASKSKKKLLSHSSMRRSIQRAIDAGELSLDQSRDGQDVESEIVPLPARSISLPHKESGSPQVKKVFARANTFQPDNQARHVHPKLPDYDDLAARIAALRGQ</sequence>
<proteinExistence type="inferred from homology"/>
<feature type="compositionally biased region" description="Polar residues" evidence="2">
    <location>
        <begin position="500"/>
        <end position="513"/>
    </location>
</feature>
<evidence type="ECO:0000256" key="2">
    <source>
        <dbReference type="SAM" id="MobiDB-lite"/>
    </source>
</evidence>
<dbReference type="Gene3D" id="1.20.1260.60">
    <property type="entry name" value="Vacuolar protein sorting-associated protein Ist1"/>
    <property type="match status" value="1"/>
</dbReference>
<dbReference type="InterPro" id="IPR042277">
    <property type="entry name" value="IST1-like"/>
</dbReference>
<evidence type="ECO:0000313" key="3">
    <source>
        <dbReference type="EMBL" id="CAA2964578.1"/>
    </source>
</evidence>
<feature type="compositionally biased region" description="Basic residues" evidence="2">
    <location>
        <begin position="520"/>
        <end position="530"/>
    </location>
</feature>
<dbReference type="GO" id="GO:0015031">
    <property type="term" value="P:protein transport"/>
    <property type="evidence" value="ECO:0007669"/>
    <property type="project" value="InterPro"/>
</dbReference>
<dbReference type="PANTHER" id="PTHR12161">
    <property type="entry name" value="IST1 FAMILY MEMBER"/>
    <property type="match status" value="1"/>
</dbReference>
<reference evidence="3 4" key="1">
    <citation type="submission" date="2019-12" db="EMBL/GenBank/DDBJ databases">
        <authorList>
            <person name="Alioto T."/>
            <person name="Alioto T."/>
            <person name="Gomez Garrido J."/>
        </authorList>
    </citation>
    <scope>NUCLEOTIDE SEQUENCE [LARGE SCALE GENOMIC DNA]</scope>
</reference>
<dbReference type="FunFam" id="1.20.1260.60:FF:000002">
    <property type="entry name" value="Vacuolar protein sorting-associated protein IST1"/>
    <property type="match status" value="1"/>
</dbReference>
<feature type="compositionally biased region" description="Basic and acidic residues" evidence="2">
    <location>
        <begin position="448"/>
        <end position="461"/>
    </location>
</feature>
<dbReference type="OrthoDB" id="29853at2759"/>
<name>A0A8S0QGQ5_OLEEU</name>
<dbReference type="AlphaFoldDB" id="A0A8S0QGQ5"/>
<evidence type="ECO:0000256" key="1">
    <source>
        <dbReference type="ARBA" id="ARBA00005536"/>
    </source>
</evidence>
<accession>A0A8S0QGQ5</accession>
<dbReference type="PANTHER" id="PTHR12161:SF14">
    <property type="entry name" value="REGULATOR OF VPS4 ACTIVITY IN THE MVB PATHWAY PROTEIN"/>
    <property type="match status" value="1"/>
</dbReference>
<comment type="similarity">
    <text evidence="1">Belongs to the IST1 family.</text>
</comment>
<feature type="region of interest" description="Disordered" evidence="2">
    <location>
        <begin position="406"/>
        <end position="461"/>
    </location>
</feature>
<organism evidence="3 4">
    <name type="scientific">Olea europaea subsp. europaea</name>
    <dbReference type="NCBI Taxonomy" id="158383"/>
    <lineage>
        <taxon>Eukaryota</taxon>
        <taxon>Viridiplantae</taxon>
        <taxon>Streptophyta</taxon>
        <taxon>Embryophyta</taxon>
        <taxon>Tracheophyta</taxon>
        <taxon>Spermatophyta</taxon>
        <taxon>Magnoliopsida</taxon>
        <taxon>eudicotyledons</taxon>
        <taxon>Gunneridae</taxon>
        <taxon>Pentapetalae</taxon>
        <taxon>asterids</taxon>
        <taxon>lamiids</taxon>
        <taxon>Lamiales</taxon>
        <taxon>Oleaceae</taxon>
        <taxon>Oleeae</taxon>
        <taxon>Olea</taxon>
    </lineage>
</organism>
<protein>
    <submittedName>
        <fullName evidence="3">Spindle pole body</fullName>
    </submittedName>
</protein>
<dbReference type="Gramene" id="OE9A071733T5">
    <property type="protein sequence ID" value="OE9A071733C5"/>
    <property type="gene ID" value="OE9A071733"/>
</dbReference>
<feature type="compositionally biased region" description="Basic and acidic residues" evidence="2">
    <location>
        <begin position="408"/>
        <end position="418"/>
    </location>
</feature>